<proteinExistence type="predicted"/>
<evidence type="ECO:0000256" key="1">
    <source>
        <dbReference type="SAM" id="MobiDB-lite"/>
    </source>
</evidence>
<name>A0A835VNU4_CHLIN</name>
<evidence type="ECO:0000313" key="3">
    <source>
        <dbReference type="Proteomes" id="UP000650467"/>
    </source>
</evidence>
<gene>
    <name evidence="2" type="ORF">HXX76_016197</name>
</gene>
<reference evidence="2" key="1">
    <citation type="journal article" date="2020" name="bioRxiv">
        <title>Comparative genomics of Chlamydomonas.</title>
        <authorList>
            <person name="Craig R.J."/>
            <person name="Hasan A.R."/>
            <person name="Ness R.W."/>
            <person name="Keightley P.D."/>
        </authorList>
    </citation>
    <scope>NUCLEOTIDE SEQUENCE</scope>
    <source>
        <strain evidence="2">SAG 7.73</strain>
    </source>
</reference>
<feature type="compositionally biased region" description="Low complexity" evidence="1">
    <location>
        <begin position="104"/>
        <end position="115"/>
    </location>
</feature>
<dbReference type="AlphaFoldDB" id="A0A835VNU4"/>
<sequence length="135" mass="15109">MGWEFTDHHVRPNVFYWAPKAYKEREEVKTRRDAAQAAYEKAKKATADGRHAEAEQLLLHSVTAWPDNPRFSHALANCIFLDRGRPADALQWYDEDAAAEGRARAPAGRSRARAALGPTVEGAGGRGRRREAEPE</sequence>
<evidence type="ECO:0000313" key="2">
    <source>
        <dbReference type="EMBL" id="KAG2422245.1"/>
    </source>
</evidence>
<organism evidence="2 3">
    <name type="scientific">Chlamydomonas incerta</name>
    <dbReference type="NCBI Taxonomy" id="51695"/>
    <lineage>
        <taxon>Eukaryota</taxon>
        <taxon>Viridiplantae</taxon>
        <taxon>Chlorophyta</taxon>
        <taxon>core chlorophytes</taxon>
        <taxon>Chlorophyceae</taxon>
        <taxon>CS clade</taxon>
        <taxon>Chlamydomonadales</taxon>
        <taxon>Chlamydomonadaceae</taxon>
        <taxon>Chlamydomonas</taxon>
    </lineage>
</organism>
<dbReference type="SUPFAM" id="SSF48452">
    <property type="entry name" value="TPR-like"/>
    <property type="match status" value="1"/>
</dbReference>
<dbReference type="EMBL" id="JAEHOC010000136">
    <property type="protein sequence ID" value="KAG2422245.1"/>
    <property type="molecule type" value="Genomic_DNA"/>
</dbReference>
<feature type="non-terminal residue" evidence="2">
    <location>
        <position position="135"/>
    </location>
</feature>
<dbReference type="Gene3D" id="1.25.40.10">
    <property type="entry name" value="Tetratricopeptide repeat domain"/>
    <property type="match status" value="1"/>
</dbReference>
<comment type="caution">
    <text evidence="2">The sequence shown here is derived from an EMBL/GenBank/DDBJ whole genome shotgun (WGS) entry which is preliminary data.</text>
</comment>
<dbReference type="InterPro" id="IPR011990">
    <property type="entry name" value="TPR-like_helical_dom_sf"/>
</dbReference>
<protein>
    <submittedName>
        <fullName evidence="2">Uncharacterized protein</fullName>
    </submittedName>
</protein>
<dbReference type="OrthoDB" id="538737at2759"/>
<keyword evidence="3" id="KW-1185">Reference proteome</keyword>
<dbReference type="Proteomes" id="UP000650467">
    <property type="component" value="Unassembled WGS sequence"/>
</dbReference>
<accession>A0A835VNU4</accession>
<feature type="region of interest" description="Disordered" evidence="1">
    <location>
        <begin position="98"/>
        <end position="135"/>
    </location>
</feature>